<keyword evidence="2" id="KW-0067">ATP-binding</keyword>
<evidence type="ECO:0000256" key="3">
    <source>
        <dbReference type="SAM" id="MobiDB-lite"/>
    </source>
</evidence>
<feature type="region of interest" description="Disordered" evidence="3">
    <location>
        <begin position="468"/>
        <end position="493"/>
    </location>
</feature>
<dbReference type="Proteomes" id="UP000275012">
    <property type="component" value="Unassembled WGS sequence"/>
</dbReference>
<comment type="caution">
    <text evidence="6">The sequence shown here is derived from an EMBL/GenBank/DDBJ whole genome shotgun (WGS) entry which is preliminary data.</text>
</comment>
<organism evidence="6 7">
    <name type="scientific">Solilutibacter pythonis</name>
    <dbReference type="NCBI Taxonomy" id="2483112"/>
    <lineage>
        <taxon>Bacteria</taxon>
        <taxon>Pseudomonadati</taxon>
        <taxon>Pseudomonadota</taxon>
        <taxon>Gammaproteobacteria</taxon>
        <taxon>Lysobacterales</taxon>
        <taxon>Lysobacteraceae</taxon>
        <taxon>Solilutibacter</taxon>
    </lineage>
</organism>
<dbReference type="GO" id="GO:0016301">
    <property type="term" value="F:kinase activity"/>
    <property type="evidence" value="ECO:0007669"/>
    <property type="project" value="InterPro"/>
</dbReference>
<evidence type="ECO:0000256" key="1">
    <source>
        <dbReference type="ARBA" id="ARBA00022741"/>
    </source>
</evidence>
<dbReference type="Pfam" id="PF20410">
    <property type="entry name" value="X-Tfes_XVIPCD"/>
    <property type="match status" value="1"/>
</dbReference>
<feature type="region of interest" description="Disordered" evidence="3">
    <location>
        <begin position="933"/>
        <end position="962"/>
    </location>
</feature>
<evidence type="ECO:0000256" key="2">
    <source>
        <dbReference type="ARBA" id="ARBA00022840"/>
    </source>
</evidence>
<accession>A0A3M2HY71</accession>
<dbReference type="GO" id="GO:0005524">
    <property type="term" value="F:ATP binding"/>
    <property type="evidence" value="ECO:0007669"/>
    <property type="project" value="UniProtKB-KW"/>
</dbReference>
<dbReference type="SUPFAM" id="SSF52540">
    <property type="entry name" value="P-loop containing nucleoside triphosphate hydrolases"/>
    <property type="match status" value="1"/>
</dbReference>
<sequence length="962" mass="104965">MSAPTDRLDQKTHARVLSEKVIPESGLSEVSSQAKPKAVILAGQPGAGKGGLARTAEIELFNDVVKIDPDELRDHHPDVKQFRKARPYTWSSQTQHDAGQWAEELLDATVAGKKHLIFDTTLSNGEWSSQLIKDLQAKGYEVEVRAVAAHRLESEHGVDERFAKKLDAEGYGRHVPKGARDAIYDKLPASLDMVHDRTDVPIRLFNREGVALYDSRTSTQSPGAALEAAREARLRDPAITHGLRDGWREQQAWHRDLPQTLPNNQRIDSPTRANLLAERSANQVAERVDRAALEAVEVDHRTRIRPTRIRAGSALGIAGLALDAYDAANSLRTSQRLRGEGNATAADSELIHFGSRTVGGFAGAGLGMAAGAAAGVETGPGLLVTGAIGGIAGAFAGDKIAAWTDDRRIYRQHDRQGNTWTYDPDQPTLGWQREAPIDASNDHIDNPTRGRLRASPALANELNHQATRTSVERVLGSPPSQRDPFTQPALANDAPSITPANWVRDADGDTWRREVVVAYLEHGLRQTRIDAAGPERAAELDRAAAQTVLHNAANSPAAIAARYEDAYARNGWAAYGAMPEAVQRARVDPDTLVASDDNRYQRRANGEWVSDGLFHDATATGNLRAELDATREVVRATLPPPRAVRTPPPMTPEAHVRDTVLGAYANAGTTPDAERLAASVAAVRVTWAAHGLDPNTTALQLQRGANGRYDQDSPIGSLRLDADGKTYVIAAVTTAEEIRRAQMPPPHIEIGPPPATPPHSDDTPTPAGTPEHPPHAPPTAAKTPQDPSDALIERYFAAMQAGDREGMRAASIAFVDSERGQHIIAQSRERIAQQQRQLPGRDNPLFVQALQHLERLGPEAARYTDQADMERIAGAIALEAKRNRLPAIDTIIPTRDGELMATWTNPRNDMLRHDATVDPILASIQPLERNFQQLEVETQRQEQQELQQEQQRQMSAQHGMSR</sequence>
<name>A0A3M2HY71_9GAMM</name>
<evidence type="ECO:0000313" key="7">
    <source>
        <dbReference type="Proteomes" id="UP000275012"/>
    </source>
</evidence>
<reference evidence="6 7" key="1">
    <citation type="submission" date="2018-10" db="EMBL/GenBank/DDBJ databases">
        <title>Proposal of Lysobacter pythonis sp. nov. isolated from royal pythons (Python regius).</title>
        <authorList>
            <person name="Hans-Juergen B."/>
            <person name="Huptas C."/>
            <person name="Sandra B."/>
            <person name="Igor L."/>
            <person name="Joachim S."/>
            <person name="Siegfried S."/>
            <person name="Mareike W."/>
            <person name="Peter K."/>
        </authorList>
    </citation>
    <scope>NUCLEOTIDE SEQUENCE [LARGE SCALE GENOMIC DNA]</scope>
    <source>
        <strain evidence="6 7">4284/11</strain>
    </source>
</reference>
<dbReference type="Pfam" id="PF06414">
    <property type="entry name" value="Zeta_toxin"/>
    <property type="match status" value="1"/>
</dbReference>
<dbReference type="RefSeq" id="WP_122101353.1">
    <property type="nucleotide sequence ID" value="NZ_RFLY01000007.1"/>
</dbReference>
<dbReference type="InterPro" id="IPR046519">
    <property type="entry name" value="X-Tfes_XVIPCD"/>
</dbReference>
<dbReference type="InterPro" id="IPR027417">
    <property type="entry name" value="P-loop_NTPase"/>
</dbReference>
<evidence type="ECO:0000313" key="6">
    <source>
        <dbReference type="EMBL" id="RMH93195.1"/>
    </source>
</evidence>
<evidence type="ECO:0000259" key="5">
    <source>
        <dbReference type="Pfam" id="PF20410"/>
    </source>
</evidence>
<feature type="compositionally biased region" description="Low complexity" evidence="3">
    <location>
        <begin position="944"/>
        <end position="953"/>
    </location>
</feature>
<gene>
    <name evidence="6" type="ORF">EBB59_06585</name>
</gene>
<protein>
    <submittedName>
        <fullName evidence="6">Uncharacterized protein</fullName>
    </submittedName>
</protein>
<keyword evidence="7" id="KW-1185">Reference proteome</keyword>
<dbReference type="OrthoDB" id="9792687at2"/>
<feature type="domain" description="X-Tfes XVIPCD" evidence="5">
    <location>
        <begin position="837"/>
        <end position="935"/>
    </location>
</feature>
<proteinExistence type="predicted"/>
<dbReference type="EMBL" id="RFLY01000007">
    <property type="protein sequence ID" value="RMH93195.1"/>
    <property type="molecule type" value="Genomic_DNA"/>
</dbReference>
<dbReference type="AlphaFoldDB" id="A0A3M2HY71"/>
<dbReference type="Gene3D" id="3.40.50.300">
    <property type="entry name" value="P-loop containing nucleotide triphosphate hydrolases"/>
    <property type="match status" value="1"/>
</dbReference>
<evidence type="ECO:0000259" key="4">
    <source>
        <dbReference type="Pfam" id="PF06414"/>
    </source>
</evidence>
<feature type="domain" description="Zeta toxin" evidence="4">
    <location>
        <begin position="31"/>
        <end position="217"/>
    </location>
</feature>
<feature type="region of interest" description="Disordered" evidence="3">
    <location>
        <begin position="739"/>
        <end position="786"/>
    </location>
</feature>
<feature type="compositionally biased region" description="Pro residues" evidence="3">
    <location>
        <begin position="743"/>
        <end position="757"/>
    </location>
</feature>
<dbReference type="InterPro" id="IPR010488">
    <property type="entry name" value="Zeta_toxin_domain"/>
</dbReference>
<keyword evidence="1" id="KW-0547">Nucleotide-binding</keyword>